<comment type="caution">
    <text evidence="2">The sequence shown here is derived from an EMBL/GenBank/DDBJ whole genome shotgun (WGS) entry which is preliminary data.</text>
</comment>
<evidence type="ECO:0000313" key="3">
    <source>
        <dbReference type="Proteomes" id="UP000473571"/>
    </source>
</evidence>
<name>A0A6L3NA13_9BURK</name>
<evidence type="ECO:0000256" key="1">
    <source>
        <dbReference type="SAM" id="MobiDB-lite"/>
    </source>
</evidence>
<reference evidence="2 3" key="1">
    <citation type="submission" date="2019-09" db="EMBL/GenBank/DDBJ databases">
        <title>Draft genome sequences of 48 bacterial type strains from the CCUG.</title>
        <authorList>
            <person name="Tunovic T."/>
            <person name="Pineiro-Iglesias B."/>
            <person name="Unosson C."/>
            <person name="Inganas E."/>
            <person name="Ohlen M."/>
            <person name="Cardew S."/>
            <person name="Jensie-Markopoulos S."/>
            <person name="Salva-Serra F."/>
            <person name="Jaen-Luchoro D."/>
            <person name="Karlsson R."/>
            <person name="Svensson-Stadler L."/>
            <person name="Chun J."/>
            <person name="Moore E."/>
        </authorList>
    </citation>
    <scope>NUCLEOTIDE SEQUENCE [LARGE SCALE GENOMIC DNA]</scope>
    <source>
        <strain evidence="2 3">CCUG 65687</strain>
    </source>
</reference>
<sequence>MSGLVSKVVRCAQRRGADKQAGAATRRASVERYLIGVRPVLINVFVGDLVEIFVPTACRHGVRQGVRPSPPSRKPVRDQHGAMLSSARPCHCSM</sequence>
<dbReference type="Proteomes" id="UP000473571">
    <property type="component" value="Unassembled WGS sequence"/>
</dbReference>
<evidence type="ECO:0000313" key="2">
    <source>
        <dbReference type="EMBL" id="KAB0648327.1"/>
    </source>
</evidence>
<protein>
    <submittedName>
        <fullName evidence="2">Uncharacterized protein</fullName>
    </submittedName>
</protein>
<accession>A0A6L3NA13</accession>
<dbReference type="EMBL" id="VZOL01000820">
    <property type="protein sequence ID" value="KAB0648327.1"/>
    <property type="molecule type" value="Genomic_DNA"/>
</dbReference>
<dbReference type="AlphaFoldDB" id="A0A6L3NA13"/>
<gene>
    <name evidence="2" type="ORF">F7R13_30680</name>
</gene>
<organism evidence="2 3">
    <name type="scientific">Burkholderia territorii</name>
    <dbReference type="NCBI Taxonomy" id="1503055"/>
    <lineage>
        <taxon>Bacteria</taxon>
        <taxon>Pseudomonadati</taxon>
        <taxon>Pseudomonadota</taxon>
        <taxon>Betaproteobacteria</taxon>
        <taxon>Burkholderiales</taxon>
        <taxon>Burkholderiaceae</taxon>
        <taxon>Burkholderia</taxon>
        <taxon>Burkholderia cepacia complex</taxon>
    </lineage>
</organism>
<feature type="region of interest" description="Disordered" evidence="1">
    <location>
        <begin position="63"/>
        <end position="94"/>
    </location>
</feature>
<proteinExistence type="predicted"/>